<evidence type="ECO:0000259" key="6">
    <source>
        <dbReference type="Pfam" id="PF03807"/>
    </source>
</evidence>
<dbReference type="InterPro" id="IPR000304">
    <property type="entry name" value="Pyrroline-COOH_reductase"/>
</dbReference>
<dbReference type="Pfam" id="PF14748">
    <property type="entry name" value="P5CR_dimer"/>
    <property type="match status" value="1"/>
</dbReference>
<dbReference type="PANTHER" id="PTHR11645:SF0">
    <property type="entry name" value="PYRROLINE-5-CARBOXYLATE REDUCTASE 3"/>
    <property type="match status" value="1"/>
</dbReference>
<dbReference type="InterPro" id="IPR028939">
    <property type="entry name" value="P5C_Rdtase_cat_N"/>
</dbReference>
<dbReference type="Gene3D" id="1.10.3730.10">
    <property type="entry name" value="ProC C-terminal domain-like"/>
    <property type="match status" value="1"/>
</dbReference>
<dbReference type="PIRSF" id="PIRSF000193">
    <property type="entry name" value="Pyrrol-5-carb_rd"/>
    <property type="match status" value="1"/>
</dbReference>
<evidence type="ECO:0000256" key="2">
    <source>
        <dbReference type="ARBA" id="ARBA00022857"/>
    </source>
</evidence>
<keyword evidence="4" id="KW-0028">Amino-acid biosynthesis</keyword>
<comment type="similarity">
    <text evidence="1 4">Belongs to the pyrroline-5-carboxylate reductase family.</text>
</comment>
<dbReference type="InterPro" id="IPR008927">
    <property type="entry name" value="6-PGluconate_DH-like_C_sf"/>
</dbReference>
<dbReference type="InterPro" id="IPR036291">
    <property type="entry name" value="NAD(P)-bd_dom_sf"/>
</dbReference>
<keyword evidence="4" id="KW-0963">Cytoplasm</keyword>
<proteinExistence type="inferred from homology"/>
<evidence type="ECO:0000256" key="3">
    <source>
        <dbReference type="ARBA" id="ARBA00023002"/>
    </source>
</evidence>
<keyword evidence="4" id="KW-0641">Proline biosynthesis</keyword>
<dbReference type="EMBL" id="WJJP01000204">
    <property type="protein sequence ID" value="MBD3324235.1"/>
    <property type="molecule type" value="Genomic_DNA"/>
</dbReference>
<dbReference type="InterPro" id="IPR029036">
    <property type="entry name" value="P5CR_dimer"/>
</dbReference>
<comment type="catalytic activity">
    <reaction evidence="4">
        <text>L-proline + NAD(+) = (S)-1-pyrroline-5-carboxylate + NADH + 2 H(+)</text>
        <dbReference type="Rhea" id="RHEA:14105"/>
        <dbReference type="ChEBI" id="CHEBI:15378"/>
        <dbReference type="ChEBI" id="CHEBI:17388"/>
        <dbReference type="ChEBI" id="CHEBI:57540"/>
        <dbReference type="ChEBI" id="CHEBI:57945"/>
        <dbReference type="ChEBI" id="CHEBI:60039"/>
        <dbReference type="EC" id="1.5.1.2"/>
    </reaction>
</comment>
<dbReference type="PANTHER" id="PTHR11645">
    <property type="entry name" value="PYRROLINE-5-CARBOXYLATE REDUCTASE"/>
    <property type="match status" value="1"/>
</dbReference>
<dbReference type="GO" id="GO:0005737">
    <property type="term" value="C:cytoplasm"/>
    <property type="evidence" value="ECO:0007669"/>
    <property type="project" value="UniProtKB-SubCell"/>
</dbReference>
<keyword evidence="2 4" id="KW-0521">NADP</keyword>
<feature type="domain" description="Pyrroline-5-carboxylate reductase dimerisation" evidence="7">
    <location>
        <begin position="165"/>
        <end position="266"/>
    </location>
</feature>
<dbReference type="AlphaFoldDB" id="A0A9D5JUB1"/>
<reference evidence="8" key="1">
    <citation type="submission" date="2019-11" db="EMBL/GenBank/DDBJ databases">
        <title>Microbial mats filling the niche in hypersaline microbial mats.</title>
        <authorList>
            <person name="Wong H.L."/>
            <person name="Macleod F.I."/>
            <person name="White R.A. III"/>
            <person name="Burns B.P."/>
        </authorList>
    </citation>
    <scope>NUCLEOTIDE SEQUENCE</scope>
    <source>
        <strain evidence="8">Rbin_158</strain>
    </source>
</reference>
<dbReference type="HAMAP" id="MF_01925">
    <property type="entry name" value="P5C_reductase"/>
    <property type="match status" value="1"/>
</dbReference>
<comment type="subcellular location">
    <subcellularLocation>
        <location evidence="4">Cytoplasm</location>
    </subcellularLocation>
</comment>
<organism evidence="8 9">
    <name type="scientific">candidate division KSB3 bacterium</name>
    <dbReference type="NCBI Taxonomy" id="2044937"/>
    <lineage>
        <taxon>Bacteria</taxon>
        <taxon>candidate division KSB3</taxon>
    </lineage>
</organism>
<feature type="binding site" evidence="5">
    <location>
        <position position="60"/>
    </location>
    <ligand>
        <name>NADPH</name>
        <dbReference type="ChEBI" id="CHEBI:57783"/>
    </ligand>
</feature>
<comment type="caution">
    <text evidence="8">The sequence shown here is derived from an EMBL/GenBank/DDBJ whole genome shotgun (WGS) entry which is preliminary data.</text>
</comment>
<dbReference type="EC" id="1.5.1.2" evidence="4"/>
<dbReference type="SUPFAM" id="SSF48179">
    <property type="entry name" value="6-phosphogluconate dehydrogenase C-terminal domain-like"/>
    <property type="match status" value="1"/>
</dbReference>
<keyword evidence="3 4" id="KW-0560">Oxidoreductase</keyword>
<comment type="catalytic activity">
    <reaction evidence="4">
        <text>L-proline + NADP(+) = (S)-1-pyrroline-5-carboxylate + NADPH + 2 H(+)</text>
        <dbReference type="Rhea" id="RHEA:14109"/>
        <dbReference type="ChEBI" id="CHEBI:15378"/>
        <dbReference type="ChEBI" id="CHEBI:17388"/>
        <dbReference type="ChEBI" id="CHEBI:57783"/>
        <dbReference type="ChEBI" id="CHEBI:58349"/>
        <dbReference type="ChEBI" id="CHEBI:60039"/>
        <dbReference type="EC" id="1.5.1.2"/>
    </reaction>
</comment>
<comment type="pathway">
    <text evidence="4">Amino-acid biosynthesis; L-proline biosynthesis; L-proline from L-glutamate 5-semialdehyde: step 1/1.</text>
</comment>
<dbReference type="GO" id="GO:0004735">
    <property type="term" value="F:pyrroline-5-carboxylate reductase activity"/>
    <property type="evidence" value="ECO:0007669"/>
    <property type="project" value="UniProtKB-UniRule"/>
</dbReference>
<sequence length="271" mass="29475">MAVADKKIACIGGGHITEILISNLTRAQTVRPDQVIVSDPDKDRLHALCTEYGLGMAKDNRDAVQQGDLVFINVLPQVVDTVLEELRQTTIPANTVFITLAAGIPITTYQVLGDTLPVVRALPNPPSQIGWGIAALAFNPHVTESHREEVMELFQSLGEYVVLQEHLIDVVTALSSPVSVYLFFQAMIEAGVRCGIDRETSTKIVYQTIVGSLEVWKRKGVSPAELVAQASTPGGISVECLFTLDQYAFQAAIKEAIANGTRRAREFSQSE</sequence>
<dbReference type="Gene3D" id="3.40.50.720">
    <property type="entry name" value="NAD(P)-binding Rossmann-like Domain"/>
    <property type="match status" value="1"/>
</dbReference>
<accession>A0A9D5JUB1</accession>
<dbReference type="SUPFAM" id="SSF51735">
    <property type="entry name" value="NAD(P)-binding Rossmann-fold domains"/>
    <property type="match status" value="1"/>
</dbReference>
<protein>
    <recommendedName>
        <fullName evidence="4">Pyrroline-5-carboxylate reductase</fullName>
        <shortName evidence="4">P5C reductase</shortName>
        <shortName evidence="4">P5CR</shortName>
        <ecNumber evidence="4">1.5.1.2</ecNumber>
    </recommendedName>
    <alternativeName>
        <fullName evidence="4">PCA reductase</fullName>
    </alternativeName>
</protein>
<evidence type="ECO:0000256" key="5">
    <source>
        <dbReference type="PIRSR" id="PIRSR000193-1"/>
    </source>
</evidence>
<name>A0A9D5JUB1_9BACT</name>
<dbReference type="GO" id="GO:0055129">
    <property type="term" value="P:L-proline biosynthetic process"/>
    <property type="evidence" value="ECO:0007669"/>
    <property type="project" value="UniProtKB-UniRule"/>
</dbReference>
<dbReference type="Proteomes" id="UP000649604">
    <property type="component" value="Unassembled WGS sequence"/>
</dbReference>
<feature type="domain" description="Pyrroline-5-carboxylate reductase catalytic N-terminal" evidence="6">
    <location>
        <begin position="7"/>
        <end position="102"/>
    </location>
</feature>
<comment type="function">
    <text evidence="4">Catalyzes the reduction of 1-pyrroline-5-carboxylate (PCA) to L-proline.</text>
</comment>
<evidence type="ECO:0000259" key="7">
    <source>
        <dbReference type="Pfam" id="PF14748"/>
    </source>
</evidence>
<evidence type="ECO:0000313" key="8">
    <source>
        <dbReference type="EMBL" id="MBD3324235.1"/>
    </source>
</evidence>
<dbReference type="Pfam" id="PF03807">
    <property type="entry name" value="F420_oxidored"/>
    <property type="match status" value="1"/>
</dbReference>
<evidence type="ECO:0000256" key="4">
    <source>
        <dbReference type="HAMAP-Rule" id="MF_01925"/>
    </source>
</evidence>
<gene>
    <name evidence="4" type="primary">proC</name>
    <name evidence="8" type="ORF">GF339_06595</name>
</gene>
<evidence type="ECO:0000256" key="1">
    <source>
        <dbReference type="ARBA" id="ARBA00005525"/>
    </source>
</evidence>
<evidence type="ECO:0000313" key="9">
    <source>
        <dbReference type="Proteomes" id="UP000649604"/>
    </source>
</evidence>